<evidence type="ECO:0000313" key="1">
    <source>
        <dbReference type="EMBL" id="TGL01285.1"/>
    </source>
</evidence>
<name>A0ABY2LNT5_9LEPT</name>
<organism evidence="1 2">
    <name type="scientific">Leptospira montravelensis</name>
    <dbReference type="NCBI Taxonomy" id="2484961"/>
    <lineage>
        <taxon>Bacteria</taxon>
        <taxon>Pseudomonadati</taxon>
        <taxon>Spirochaetota</taxon>
        <taxon>Spirochaetia</taxon>
        <taxon>Leptospirales</taxon>
        <taxon>Leptospiraceae</taxon>
        <taxon>Leptospira</taxon>
    </lineage>
</organism>
<keyword evidence="2" id="KW-1185">Reference proteome</keyword>
<dbReference type="EMBL" id="RQFO01000016">
    <property type="protein sequence ID" value="TGL01285.1"/>
    <property type="molecule type" value="Genomic_DNA"/>
</dbReference>
<reference evidence="2" key="1">
    <citation type="journal article" date="2019" name="PLoS Negl. Trop. Dis.">
        <title>Revisiting the worldwide diversity of Leptospira species in the environment.</title>
        <authorList>
            <person name="Vincent A.T."/>
            <person name="Schiettekatte O."/>
            <person name="Bourhy P."/>
            <person name="Veyrier F.J."/>
            <person name="Picardeau M."/>
        </authorList>
    </citation>
    <scope>NUCLEOTIDE SEQUENCE [LARGE SCALE GENOMIC DNA]</scope>
    <source>
        <strain evidence="2">201800278</strain>
    </source>
</reference>
<evidence type="ECO:0008006" key="3">
    <source>
        <dbReference type="Google" id="ProtNLM"/>
    </source>
</evidence>
<dbReference type="SUPFAM" id="SSF52540">
    <property type="entry name" value="P-loop containing nucleoside triphosphate hydrolases"/>
    <property type="match status" value="1"/>
</dbReference>
<dbReference type="InterPro" id="IPR027417">
    <property type="entry name" value="P-loop_NTPase"/>
</dbReference>
<comment type="caution">
    <text evidence="1">The sequence shown here is derived from an EMBL/GenBank/DDBJ whole genome shotgun (WGS) entry which is preliminary data.</text>
</comment>
<sequence length="1534" mass="178553">MAERAGSADKLGNTYEALWTWDTMLDLLEGKYETIEFEPLVDFTGIEFIITKDYGFKEYHSVKKSSEDKWDIGTLSHVTPSNKHPVLSDLLQKFRINRNSEFSFITTVGASSVPALERLAKVTQDKDLFLRKLSNQEAKDFEKITTYLNVQEHELLEFLSRFQFKTIDPRTLESNVSYKISNILKNTNTSSPTFNQIFGVFWNIREAYFGKKLNKNQLLSELRKNGYELADWNLRSDVKEKIVIWNQNFRIEHGSKSRILDSAIHRDEAEELVQIIKNEDYQVLCLTGAPGIGKSGVLTQFQKKLEELELPAIAISFKYGSKEYETLKNDLNANPEFVLAGIAKDKKSVLILDGIDSIGKLSGSKSEDWIVFTKLLSRIVTQLKNITVVLGCRTFDFDNDDSIRTIRVAYNTREIQCKLLPLSSVQQILDKHVNSLALSIKQKDLLRTPFFLTLFLEGDPYLLKEYSNPEEIFFHYWTSKNNRIQIENVSLDSILDNVIKGLIDSNEYQFERNKISDLYTLQLLIKEGILVEVGSQLSFLHPILQDYAIGKYFVRNSLNIKTYLGKASSDEKLNFGLKARSILAIYRSKTESSFEYFSQLNECIFGNSIPLFVKVHLLDWFGNLKNPSEAEWNFIYRYLSIKYWEFIDPNQKKNLYEKSLFWLKEKLVHFDLFRDFYLSLEKSKLILRLINRIPFQADSWFELAEKKGYWSKLKEAKTIKETINFANHIRNSNSSKLKSNILSEYIRIWNGQLGKKEAILYLLEMTMVIKSIDLQQTVVYLIEDGFFDAYGGIGKFHYLFSENLSEKFRIEILAKAVIRAIEQQKNGRDNIFSPGIEKNIFPHLYEIKNILNTEYLFYAENFFPVFLNLLRHAEKKEVNGFQIDLIWPYYFINEDTMYVKDLFLQNLISAFSRLAIDNPEELKNLIGDNYLSNSQTMVYLLFHSLSQNPSYFSETLYQMIELNPNALLIGVIGALSFQSGNYHLLPPRKVIRGIFAYLPEERRNDLVHKIMNLSLKADQYYLLLILLNEIPEEFRSKHINLKIAELKRRYEQLDLNPPVYGSAIASPVSSPINDSALEKMNDRQWIRAMKKYDSTYKTRSRDYLKGDGRQLSQALGYKAEKDPNRFVILLLNTNEQIESFYFSNVLIGISKVWKGKVDLDLVIKLIEKSHLLPGYPCLREISSLVSDLAEENLPDSILEIIKFYAEIGKDPFERIHEDEKVPDYLQIGINSDRGSIAWTIGKLISNDVNRYIFFKKTISMLSEDPKTPVRACSMIPVLYTLNYDRNYAIELYLRLLDGHFDLAGMQISQQFLGYAIHSHYQELKGTLFQMTKSEKENIQKIGSSIITYASFENKIALKDFRKLKRNISSIRRGVVEVLSQTVESEAYRERSLKVISDFFGDEDDDIKFRISHIVESLPDASFPKYENWLRKFIKNHAFRFEYSGFLKKILKLPVVSEKLVLTIGREAFNAYLLKLNWNLYYDTDLIDILFRGFHQSKNRNHRTKLFKLLDCSLLLNQKHFLKQLEINDGWKDVA</sequence>
<protein>
    <recommendedName>
        <fullName evidence="3">ATP-binding protein</fullName>
    </recommendedName>
</protein>
<dbReference type="Gene3D" id="3.40.50.300">
    <property type="entry name" value="P-loop containing nucleotide triphosphate hydrolases"/>
    <property type="match status" value="1"/>
</dbReference>
<gene>
    <name evidence="1" type="ORF">EHQ31_10830</name>
</gene>
<accession>A0ABY2LNT5</accession>
<dbReference type="Proteomes" id="UP000297465">
    <property type="component" value="Unassembled WGS sequence"/>
</dbReference>
<evidence type="ECO:0000313" key="2">
    <source>
        <dbReference type="Proteomes" id="UP000297465"/>
    </source>
</evidence>
<dbReference type="RefSeq" id="WP_135573830.1">
    <property type="nucleotide sequence ID" value="NZ_RQFN01000024.1"/>
</dbReference>
<proteinExistence type="predicted"/>